<feature type="signal peptide" evidence="2">
    <location>
        <begin position="1"/>
        <end position="23"/>
    </location>
</feature>
<accession>A0ABQ3H2B3</accession>
<feature type="region of interest" description="Disordered" evidence="1">
    <location>
        <begin position="27"/>
        <end position="66"/>
    </location>
</feature>
<dbReference type="Proteomes" id="UP000604737">
    <property type="component" value="Unassembled WGS sequence"/>
</dbReference>
<proteinExistence type="predicted"/>
<organism evidence="3 4">
    <name type="scientific">Jeongeupia chitinilytica</name>
    <dbReference type="NCBI Taxonomy" id="1041641"/>
    <lineage>
        <taxon>Bacteria</taxon>
        <taxon>Pseudomonadati</taxon>
        <taxon>Pseudomonadota</taxon>
        <taxon>Betaproteobacteria</taxon>
        <taxon>Neisseriales</taxon>
        <taxon>Chitinibacteraceae</taxon>
        <taxon>Jeongeupia</taxon>
    </lineage>
</organism>
<feature type="compositionally biased region" description="Gly residues" evidence="1">
    <location>
        <begin position="48"/>
        <end position="66"/>
    </location>
</feature>
<keyword evidence="4" id="KW-1185">Reference proteome</keyword>
<name>A0ABQ3H2B3_9NEIS</name>
<keyword evidence="2" id="KW-0732">Signal</keyword>
<evidence type="ECO:0000256" key="2">
    <source>
        <dbReference type="SAM" id="SignalP"/>
    </source>
</evidence>
<sequence length="66" mass="6288">MRTLKTLAAALALTLGLGTIAWAADDGSDHGSGLAQSNWLQKQAGPGSNSGGGMSGGGMGGGMGGR</sequence>
<evidence type="ECO:0000313" key="3">
    <source>
        <dbReference type="EMBL" id="GHD66677.1"/>
    </source>
</evidence>
<dbReference type="RefSeq" id="WP_189461643.1">
    <property type="nucleotide sequence ID" value="NZ_BMYO01000008.1"/>
</dbReference>
<protein>
    <submittedName>
        <fullName evidence="3">Uncharacterized protein</fullName>
    </submittedName>
</protein>
<feature type="chain" id="PRO_5046579537" evidence="2">
    <location>
        <begin position="24"/>
        <end position="66"/>
    </location>
</feature>
<evidence type="ECO:0000256" key="1">
    <source>
        <dbReference type="SAM" id="MobiDB-lite"/>
    </source>
</evidence>
<reference evidence="4" key="1">
    <citation type="journal article" date="2019" name="Int. J. Syst. Evol. Microbiol.">
        <title>The Global Catalogue of Microorganisms (GCM) 10K type strain sequencing project: providing services to taxonomists for standard genome sequencing and annotation.</title>
        <authorList>
            <consortium name="The Broad Institute Genomics Platform"/>
            <consortium name="The Broad Institute Genome Sequencing Center for Infectious Disease"/>
            <person name="Wu L."/>
            <person name="Ma J."/>
        </authorList>
    </citation>
    <scope>NUCLEOTIDE SEQUENCE [LARGE SCALE GENOMIC DNA]</scope>
    <source>
        <strain evidence="4">KCTC 23701</strain>
    </source>
</reference>
<gene>
    <name evidence="3" type="ORF">GCM10007350_29250</name>
</gene>
<dbReference type="EMBL" id="BMYO01000008">
    <property type="protein sequence ID" value="GHD66677.1"/>
    <property type="molecule type" value="Genomic_DNA"/>
</dbReference>
<evidence type="ECO:0000313" key="4">
    <source>
        <dbReference type="Proteomes" id="UP000604737"/>
    </source>
</evidence>
<comment type="caution">
    <text evidence="3">The sequence shown here is derived from an EMBL/GenBank/DDBJ whole genome shotgun (WGS) entry which is preliminary data.</text>
</comment>